<feature type="compositionally biased region" description="Basic and acidic residues" evidence="1">
    <location>
        <begin position="613"/>
        <end position="637"/>
    </location>
</feature>
<protein>
    <submittedName>
        <fullName evidence="2">Uncharacterized protein</fullName>
    </submittedName>
</protein>
<sequence>MLFNAVLVMELVIKKPYIEIFEKILKLFTSTCENVHFRLTRNRLELRGTNSISNELSIYIDKQFFKLTSISSEAKNVSGTVNSKDFYNCIFSHKIVKQLRYNGNYMYTQHGRGATGAPNCDQDAHLRTKQGPDKGAVNGSGSGSGSGSGLEVSKVVLKFDEMKSTLEITIRFRKRSTHCSAILKMKPYSNPLKNHVHKNESIIQVEPTLFLLNLKDLANEKNIFLKNTDSSFILSSLETSEFSLKRDKIKKEQFFYNNKKITIPSSKTIYFFKNKKYEDHNISLPLIELKNVMKFCSDLNLFCLFSTKNFKENVIIYFGNIITHIIEKNKKQISNLTKICQKGKSDTIMTGGKKAKSYLNPSKDFYRCSERISNSYVFYISDDNHSSDDYDDYDDYDDDYDDHYGTSFDLFGEDIYLSDEYKKDDPCGSGTISGKTNYNNIITGYIHFTSYFNVSCSFNDYGYNNDDSVPSDVQDTFFIEKTNLNEQNGNPPIEHTNNDGGKLPQQQYGCVGIEGGETVTAVERSSAEVNMGRGGSSSAGSSGGRSGGRSGGKSGGRSGGSSGRSSGRSRGGSSGGRSDAHVRGPLGEVPPNIHRERRTRRESANSLSDDAIGEQKGENHDIVDGVKEEECHMETRNCSDASSKKGGRSSSLKEQKEKAWTERNVRKEKREKLVKSFSNHGGDEMWNEDIFSINEKKSQFRLNKSGRKDNDKYVMHRFDENIERGNKPYGSRKSGENKEGNIQEGNIQEGIFEKENNDIQANYYEELNYDHFIRGNNNGEDAYVNIDLQIKNFNDTLQNLKNIHMCKKKEILNERCNDVKMEKKRKYFPELSTVENKESRKIKKKTSGEMLYGDIHQRSSDCYSDENVNSEQEEVPSDSYYSLTDEADVENCANPNYENVEYINYFDNIYSKYNLYNNFKKWKKNTKQNINKENFPLHNDRHRHKPDIPHLVNCNRDCSYRSLSTDNSGCYDDAMFVQNNETHQYNDKRGSDMPLHLKKVAFGKGRQ</sequence>
<name>A0A1A8YMT2_PLAOA</name>
<feature type="compositionally biased region" description="Basic and acidic residues" evidence="1">
    <location>
        <begin position="651"/>
        <end position="664"/>
    </location>
</feature>
<gene>
    <name evidence="2" type="ORF">POVWA1_014140</name>
</gene>
<evidence type="ECO:0000313" key="2">
    <source>
        <dbReference type="EMBL" id="SBT32851.1"/>
    </source>
</evidence>
<dbReference type="AlphaFoldDB" id="A0A1A8YMT2"/>
<feature type="compositionally biased region" description="Gly residues" evidence="1">
    <location>
        <begin position="138"/>
        <end position="148"/>
    </location>
</feature>
<evidence type="ECO:0000256" key="1">
    <source>
        <dbReference type="SAM" id="MobiDB-lite"/>
    </source>
</evidence>
<organism evidence="2 3">
    <name type="scientific">Plasmodium ovale wallikeri</name>
    <dbReference type="NCBI Taxonomy" id="864142"/>
    <lineage>
        <taxon>Eukaryota</taxon>
        <taxon>Sar</taxon>
        <taxon>Alveolata</taxon>
        <taxon>Apicomplexa</taxon>
        <taxon>Aconoidasida</taxon>
        <taxon>Haemosporida</taxon>
        <taxon>Plasmodiidae</taxon>
        <taxon>Plasmodium</taxon>
        <taxon>Plasmodium (Plasmodium)</taxon>
    </lineage>
</organism>
<dbReference type="EMBL" id="FLRD01000045">
    <property type="protein sequence ID" value="SBT32851.1"/>
    <property type="molecule type" value="Genomic_DNA"/>
</dbReference>
<feature type="region of interest" description="Disordered" evidence="1">
    <location>
        <begin position="483"/>
        <end position="508"/>
    </location>
</feature>
<dbReference type="Proteomes" id="UP000078555">
    <property type="component" value="Unassembled WGS sequence"/>
</dbReference>
<feature type="region of interest" description="Disordered" evidence="1">
    <location>
        <begin position="527"/>
        <end position="664"/>
    </location>
</feature>
<feature type="region of interest" description="Disordered" evidence="1">
    <location>
        <begin position="723"/>
        <end position="752"/>
    </location>
</feature>
<proteinExistence type="predicted"/>
<keyword evidence="3" id="KW-1185">Reference proteome</keyword>
<feature type="region of interest" description="Disordered" evidence="1">
    <location>
        <begin position="114"/>
        <end position="149"/>
    </location>
</feature>
<accession>A0A1A8YMT2</accession>
<feature type="compositionally biased region" description="Gly residues" evidence="1">
    <location>
        <begin position="532"/>
        <end position="562"/>
    </location>
</feature>
<feature type="compositionally biased region" description="Basic and acidic residues" evidence="1">
    <location>
        <begin position="122"/>
        <end position="132"/>
    </location>
</feature>
<evidence type="ECO:0000313" key="3">
    <source>
        <dbReference type="Proteomes" id="UP000078555"/>
    </source>
</evidence>
<reference evidence="3" key="1">
    <citation type="submission" date="2016-05" db="EMBL/GenBank/DDBJ databases">
        <authorList>
            <person name="Naeem R."/>
        </authorList>
    </citation>
    <scope>NUCLEOTIDE SEQUENCE [LARGE SCALE GENOMIC DNA]</scope>
</reference>